<dbReference type="AlphaFoldDB" id="A0A6G1QA57"/>
<gene>
    <name evidence="4" type="ORF">EXN66_Car014900</name>
</gene>
<evidence type="ECO:0000259" key="3">
    <source>
        <dbReference type="SMART" id="SM00199"/>
    </source>
</evidence>
<feature type="domain" description="Chemokine interleukin-8-like" evidence="3">
    <location>
        <begin position="27"/>
        <end position="86"/>
    </location>
</feature>
<evidence type="ECO:0000313" key="5">
    <source>
        <dbReference type="Proteomes" id="UP000503349"/>
    </source>
</evidence>
<dbReference type="SMART" id="SM00199">
    <property type="entry name" value="SCY"/>
    <property type="match status" value="1"/>
</dbReference>
<keyword evidence="2" id="KW-0732">Signal</keyword>
<dbReference type="Pfam" id="PF00048">
    <property type="entry name" value="IL8"/>
    <property type="match status" value="1"/>
</dbReference>
<keyword evidence="5" id="KW-1185">Reference proteome</keyword>
<name>A0A6G1QA57_CHAAH</name>
<evidence type="ECO:0000256" key="2">
    <source>
        <dbReference type="SAM" id="SignalP"/>
    </source>
</evidence>
<dbReference type="Proteomes" id="UP000503349">
    <property type="component" value="Chromosome 14"/>
</dbReference>
<dbReference type="GO" id="GO:0008009">
    <property type="term" value="F:chemokine activity"/>
    <property type="evidence" value="ECO:0007669"/>
    <property type="project" value="InterPro"/>
</dbReference>
<protein>
    <submittedName>
        <fullName evidence="4">Eotaxin C-C motif chemokine 11</fullName>
    </submittedName>
</protein>
<dbReference type="PROSITE" id="PS51257">
    <property type="entry name" value="PROKAR_LIPOPROTEIN"/>
    <property type="match status" value="1"/>
</dbReference>
<dbReference type="InterPro" id="IPR036048">
    <property type="entry name" value="Interleukin_8-like_sf"/>
</dbReference>
<evidence type="ECO:0000256" key="1">
    <source>
        <dbReference type="ARBA" id="ARBA00022514"/>
    </source>
</evidence>
<accession>A0A6G1QA57</accession>
<feature type="signal peptide" evidence="2">
    <location>
        <begin position="1"/>
        <end position="21"/>
    </location>
</feature>
<proteinExistence type="predicted"/>
<dbReference type="InterPro" id="IPR039809">
    <property type="entry name" value="Chemokine_b/g/d"/>
</dbReference>
<dbReference type="GO" id="GO:0005615">
    <property type="term" value="C:extracellular space"/>
    <property type="evidence" value="ECO:0007669"/>
    <property type="project" value="UniProtKB-KW"/>
</dbReference>
<dbReference type="GO" id="GO:0006955">
    <property type="term" value="P:immune response"/>
    <property type="evidence" value="ECO:0007669"/>
    <property type="project" value="InterPro"/>
</dbReference>
<dbReference type="SUPFAM" id="SSF54117">
    <property type="entry name" value="Interleukin 8-like chemokines"/>
    <property type="match status" value="1"/>
</dbReference>
<evidence type="ECO:0000313" key="4">
    <source>
        <dbReference type="EMBL" id="KAF3699213.1"/>
    </source>
</evidence>
<dbReference type="InterPro" id="IPR001811">
    <property type="entry name" value="Chemokine_IL8-like_dom"/>
</dbReference>
<reference evidence="4 5" key="1">
    <citation type="submission" date="2019-02" db="EMBL/GenBank/DDBJ databases">
        <title>Opniocepnalus argus genome.</title>
        <authorList>
            <person name="Zhou C."/>
            <person name="Xiao S."/>
        </authorList>
    </citation>
    <scope>NUCLEOTIDE SEQUENCE [LARGE SCALE GENOMIC DNA]</scope>
    <source>
        <strain evidence="4">OARG1902GOOAL</strain>
        <tissue evidence="4">Muscle</tissue>
    </source>
</reference>
<dbReference type="EMBL" id="CM015725">
    <property type="protein sequence ID" value="KAF3699213.1"/>
    <property type="molecule type" value="Genomic_DNA"/>
</dbReference>
<dbReference type="PANTHER" id="PTHR12015">
    <property type="entry name" value="SMALL INDUCIBLE CYTOKINE A"/>
    <property type="match status" value="1"/>
</dbReference>
<sequence>MRLQLVLASLCFITWMSSVFGTNGPAVSGCCPGWSKIRAPVEKIVNYTKQLDDICTIKAIVFETEAGRIICADPADNWTIRAIHAVDKRSMPLVNKENNEERSTSGITPVVASTIPKKVRSKRRYTKSQLRRYVKGRRNCNCNPN</sequence>
<dbReference type="Gene3D" id="2.40.50.40">
    <property type="match status" value="1"/>
</dbReference>
<feature type="chain" id="PRO_5026035022" evidence="2">
    <location>
        <begin position="22"/>
        <end position="145"/>
    </location>
</feature>
<reference evidence="5" key="2">
    <citation type="submission" date="2019-02" db="EMBL/GenBank/DDBJ databases">
        <title>Opniocepnalus argus Var Kimnra genome.</title>
        <authorList>
            <person name="Zhou C."/>
            <person name="Xiao S."/>
        </authorList>
    </citation>
    <scope>NUCLEOTIDE SEQUENCE [LARGE SCALE GENOMIC DNA]</scope>
</reference>
<organism evidence="4 5">
    <name type="scientific">Channa argus</name>
    <name type="common">Northern snakehead</name>
    <name type="synonym">Ophicephalus argus</name>
    <dbReference type="NCBI Taxonomy" id="215402"/>
    <lineage>
        <taxon>Eukaryota</taxon>
        <taxon>Metazoa</taxon>
        <taxon>Chordata</taxon>
        <taxon>Craniata</taxon>
        <taxon>Vertebrata</taxon>
        <taxon>Euteleostomi</taxon>
        <taxon>Actinopterygii</taxon>
        <taxon>Neopterygii</taxon>
        <taxon>Teleostei</taxon>
        <taxon>Neoteleostei</taxon>
        <taxon>Acanthomorphata</taxon>
        <taxon>Anabantaria</taxon>
        <taxon>Anabantiformes</taxon>
        <taxon>Channoidei</taxon>
        <taxon>Channidae</taxon>
        <taxon>Channa</taxon>
    </lineage>
</organism>
<keyword evidence="1" id="KW-0202">Cytokine</keyword>